<dbReference type="Proteomes" id="UP001275084">
    <property type="component" value="Unassembled WGS sequence"/>
</dbReference>
<comment type="caution">
    <text evidence="2">The sequence shown here is derived from an EMBL/GenBank/DDBJ whole genome shotgun (WGS) entry which is preliminary data.</text>
</comment>
<keyword evidence="3" id="KW-1185">Reference proteome</keyword>
<evidence type="ECO:0000256" key="1">
    <source>
        <dbReference type="SAM" id="MobiDB-lite"/>
    </source>
</evidence>
<accession>A0AAJ0HSH0</accession>
<name>A0AAJ0HSH0_9PEZI</name>
<dbReference type="AlphaFoldDB" id="A0AAJ0HSH0"/>
<dbReference type="EMBL" id="JAUIQD010000002">
    <property type="protein sequence ID" value="KAK3360626.1"/>
    <property type="molecule type" value="Genomic_DNA"/>
</dbReference>
<evidence type="ECO:0000313" key="3">
    <source>
        <dbReference type="Proteomes" id="UP001275084"/>
    </source>
</evidence>
<feature type="region of interest" description="Disordered" evidence="1">
    <location>
        <begin position="92"/>
        <end position="127"/>
    </location>
</feature>
<proteinExistence type="predicted"/>
<reference evidence="2" key="1">
    <citation type="journal article" date="2023" name="Mol. Phylogenet. Evol.">
        <title>Genome-scale phylogeny and comparative genomics of the fungal order Sordariales.</title>
        <authorList>
            <person name="Hensen N."/>
            <person name="Bonometti L."/>
            <person name="Westerberg I."/>
            <person name="Brannstrom I.O."/>
            <person name="Guillou S."/>
            <person name="Cros-Aarteil S."/>
            <person name="Calhoun S."/>
            <person name="Haridas S."/>
            <person name="Kuo A."/>
            <person name="Mondo S."/>
            <person name="Pangilinan J."/>
            <person name="Riley R."/>
            <person name="LaButti K."/>
            <person name="Andreopoulos B."/>
            <person name="Lipzen A."/>
            <person name="Chen C."/>
            <person name="Yan M."/>
            <person name="Daum C."/>
            <person name="Ng V."/>
            <person name="Clum A."/>
            <person name="Steindorff A."/>
            <person name="Ohm R.A."/>
            <person name="Martin F."/>
            <person name="Silar P."/>
            <person name="Natvig D.O."/>
            <person name="Lalanne C."/>
            <person name="Gautier V."/>
            <person name="Ament-Velasquez S.L."/>
            <person name="Kruys A."/>
            <person name="Hutchinson M.I."/>
            <person name="Powell A.J."/>
            <person name="Barry K."/>
            <person name="Miller A.N."/>
            <person name="Grigoriev I.V."/>
            <person name="Debuchy R."/>
            <person name="Gladieux P."/>
            <person name="Hiltunen Thoren M."/>
            <person name="Johannesson H."/>
        </authorList>
    </citation>
    <scope>NUCLEOTIDE SEQUENCE</scope>
    <source>
        <strain evidence="2">CBS 955.72</strain>
    </source>
</reference>
<sequence>MRKWGLVNNRWNGPLIAVMPDFPISADRVKRVFASFKNGSTLNQAYGDVLFGTGPSSLIWSGAFLIKVDGCFHFALKCPLTRAIRNVAASNTNSDMFSSSGDNRMDTAPGNGNDDGLATPSSYSKAV</sequence>
<protein>
    <submittedName>
        <fullName evidence="2">Uncharacterized protein</fullName>
    </submittedName>
</protein>
<evidence type="ECO:0000313" key="2">
    <source>
        <dbReference type="EMBL" id="KAK3360626.1"/>
    </source>
</evidence>
<reference evidence="2" key="2">
    <citation type="submission" date="2023-06" db="EMBL/GenBank/DDBJ databases">
        <authorList>
            <consortium name="Lawrence Berkeley National Laboratory"/>
            <person name="Haridas S."/>
            <person name="Hensen N."/>
            <person name="Bonometti L."/>
            <person name="Westerberg I."/>
            <person name="Brannstrom I.O."/>
            <person name="Guillou S."/>
            <person name="Cros-Aarteil S."/>
            <person name="Calhoun S."/>
            <person name="Kuo A."/>
            <person name="Mondo S."/>
            <person name="Pangilinan J."/>
            <person name="Riley R."/>
            <person name="Labutti K."/>
            <person name="Andreopoulos B."/>
            <person name="Lipzen A."/>
            <person name="Chen C."/>
            <person name="Yanf M."/>
            <person name="Daum C."/>
            <person name="Ng V."/>
            <person name="Clum A."/>
            <person name="Steindorff A."/>
            <person name="Ohm R."/>
            <person name="Martin F."/>
            <person name="Silar P."/>
            <person name="Natvig D."/>
            <person name="Lalanne C."/>
            <person name="Gautier V."/>
            <person name="Ament-Velasquez S.L."/>
            <person name="Kruys A."/>
            <person name="Hutchinson M.I."/>
            <person name="Powell A.J."/>
            <person name="Barry K."/>
            <person name="Miller A.N."/>
            <person name="Grigoriev I.V."/>
            <person name="Debuchy R."/>
            <person name="Gladieux P."/>
            <person name="Thoren M.H."/>
            <person name="Johannesson H."/>
        </authorList>
    </citation>
    <scope>NUCLEOTIDE SEQUENCE</scope>
    <source>
        <strain evidence="2">CBS 955.72</strain>
    </source>
</reference>
<organism evidence="2 3">
    <name type="scientific">Lasiosphaeria hispida</name>
    <dbReference type="NCBI Taxonomy" id="260671"/>
    <lineage>
        <taxon>Eukaryota</taxon>
        <taxon>Fungi</taxon>
        <taxon>Dikarya</taxon>
        <taxon>Ascomycota</taxon>
        <taxon>Pezizomycotina</taxon>
        <taxon>Sordariomycetes</taxon>
        <taxon>Sordariomycetidae</taxon>
        <taxon>Sordariales</taxon>
        <taxon>Lasiosphaeriaceae</taxon>
        <taxon>Lasiosphaeria</taxon>
    </lineage>
</organism>
<feature type="compositionally biased region" description="Polar residues" evidence="1">
    <location>
        <begin position="92"/>
        <end position="102"/>
    </location>
</feature>
<gene>
    <name evidence="2" type="ORF">B0T25DRAFT_565506</name>
</gene>